<reference evidence="1" key="1">
    <citation type="submission" date="2010-08" db="EMBL/GenBank/DDBJ databases">
        <authorList>
            <person name="Muzny D."/>
            <person name="Qin X."/>
            <person name="Buhay C."/>
            <person name="Dugan-Rocha S."/>
            <person name="Ding Y."/>
            <person name="Chen G."/>
            <person name="Hawes A."/>
            <person name="Holder M."/>
            <person name="Jhangiani S."/>
            <person name="Johnson A."/>
            <person name="Khan Z."/>
            <person name="Li Z."/>
            <person name="Liu W."/>
            <person name="Liu X."/>
            <person name="Perez L."/>
            <person name="Shen H."/>
            <person name="Wang Q."/>
            <person name="Watt J."/>
            <person name="Xi L."/>
            <person name="Xin Y."/>
            <person name="Zhou J."/>
            <person name="Deng J."/>
            <person name="Jiang H."/>
            <person name="Liu Y."/>
            <person name="Qu J."/>
            <person name="Song X.-Z."/>
            <person name="Zhang L."/>
            <person name="Villasana D."/>
            <person name="Johnson A."/>
            <person name="Liu J."/>
            <person name="Liyanage D."/>
            <person name="Lorensuhewa L."/>
            <person name="Robinson T."/>
            <person name="Song A."/>
            <person name="Song B.-B."/>
            <person name="Dinh H."/>
            <person name="Thornton R."/>
            <person name="Coyle M."/>
            <person name="Francisco L."/>
            <person name="Jackson L."/>
            <person name="Javaid M."/>
            <person name="Korchina V."/>
            <person name="Kovar C."/>
            <person name="Mata R."/>
            <person name="Mathew T."/>
            <person name="Ngo R."/>
            <person name="Nguyen L."/>
            <person name="Nguyen N."/>
            <person name="Okwuonu G."/>
            <person name="Ongeri F."/>
            <person name="Pham C."/>
            <person name="Simmons D."/>
            <person name="Wilczek-Boney K."/>
            <person name="Hale W."/>
            <person name="Jakkamsetti A."/>
            <person name="Pham P."/>
            <person name="Ruth R."/>
            <person name="San Lucas F."/>
            <person name="Warren J."/>
            <person name="Zhang J."/>
            <person name="Zhao Z."/>
            <person name="Zhou C."/>
            <person name="Zhu D."/>
            <person name="Lee S."/>
            <person name="Bess C."/>
            <person name="Blankenburg K."/>
            <person name="Forbes L."/>
            <person name="Fu Q."/>
            <person name="Gubbala S."/>
            <person name="Hirani K."/>
            <person name="Jayaseelan J.C."/>
            <person name="Lara F."/>
            <person name="Munidasa M."/>
            <person name="Palculict T."/>
            <person name="Patil S."/>
            <person name="Pu L.-L."/>
            <person name="Saada N."/>
            <person name="Tang L."/>
            <person name="Weissenberger G."/>
            <person name="Zhu Y."/>
            <person name="Hemphill L."/>
            <person name="Shang Y."/>
            <person name="Youmans B."/>
            <person name="Ayvaz T."/>
            <person name="Ross M."/>
            <person name="Santibanez J."/>
            <person name="Aqrawi P."/>
            <person name="Gross S."/>
            <person name="Joshi V."/>
            <person name="Fowler G."/>
            <person name="Nazareth L."/>
            <person name="Reid J."/>
            <person name="Worley K."/>
            <person name="Petrosino J."/>
            <person name="Highlander S."/>
            <person name="Gibbs R."/>
        </authorList>
    </citation>
    <scope>NUCLEOTIDE SEQUENCE [LARGE SCALE GENOMIC DNA]</scope>
    <source>
        <strain evidence="1">DSM 15272</strain>
    </source>
</reference>
<dbReference type="AlphaFoldDB" id="E2S8S1"/>
<accession>E2S8S1</accession>
<keyword evidence="2" id="KW-1185">Reference proteome</keyword>
<proteinExistence type="predicted"/>
<evidence type="ECO:0000313" key="1">
    <source>
        <dbReference type="EMBL" id="EFQ84576.1"/>
    </source>
</evidence>
<name>E2S8S1_9ACTN</name>
<sequence length="55" mass="6116">MIARTVEVALDKLSPLIVRQADMLLALCRRTLRSRSAADLRLLLYEHPLGGGTKI</sequence>
<dbReference type="RefSeq" id="WP_007079307.1">
    <property type="nucleotide sequence ID" value="NZ_CM001024.1"/>
</dbReference>
<comment type="caution">
    <text evidence="1">The sequence shown here is derived from an EMBL/GenBank/DDBJ whole genome shotgun (WGS) entry which is preliminary data.</text>
</comment>
<dbReference type="EMBL" id="ACLF03000002">
    <property type="protein sequence ID" value="EFQ84576.1"/>
    <property type="molecule type" value="Genomic_DNA"/>
</dbReference>
<dbReference type="Proteomes" id="UP000003111">
    <property type="component" value="Unassembled WGS sequence"/>
</dbReference>
<organism evidence="1 2">
    <name type="scientific">Aeromicrobium marinum DSM 15272</name>
    <dbReference type="NCBI Taxonomy" id="585531"/>
    <lineage>
        <taxon>Bacteria</taxon>
        <taxon>Bacillati</taxon>
        <taxon>Actinomycetota</taxon>
        <taxon>Actinomycetes</taxon>
        <taxon>Propionibacteriales</taxon>
        <taxon>Nocardioidaceae</taxon>
        <taxon>Aeromicrobium</taxon>
    </lineage>
</organism>
<dbReference type="HOGENOM" id="CLU_3021531_0_0_11"/>
<evidence type="ECO:0000313" key="2">
    <source>
        <dbReference type="Proteomes" id="UP000003111"/>
    </source>
</evidence>
<gene>
    <name evidence="1" type="ORF">HMPREF0063_10428</name>
</gene>
<protein>
    <submittedName>
        <fullName evidence="1">Uncharacterized protein</fullName>
    </submittedName>
</protein>